<reference evidence="1 2" key="1">
    <citation type="submission" date="2010-03" db="EMBL/GenBank/DDBJ databases">
        <title>Complete sequence of Sideroxydans lithotrophicus ES-1.</title>
        <authorList>
            <consortium name="US DOE Joint Genome Institute"/>
            <person name="Lucas S."/>
            <person name="Copeland A."/>
            <person name="Lapidus A."/>
            <person name="Cheng J.-F."/>
            <person name="Bruce D."/>
            <person name="Goodwin L."/>
            <person name="Pitluck S."/>
            <person name="Munk A.C."/>
            <person name="Detter J.C."/>
            <person name="Han C."/>
            <person name="Tapia R."/>
            <person name="Larimer F."/>
            <person name="Land M."/>
            <person name="Hauser L."/>
            <person name="Kyrpides N."/>
            <person name="Ivanova N."/>
            <person name="Emerson D."/>
            <person name="Woyke T."/>
        </authorList>
    </citation>
    <scope>NUCLEOTIDE SEQUENCE [LARGE SCALE GENOMIC DNA]</scope>
    <source>
        <strain evidence="1 2">ES-1</strain>
    </source>
</reference>
<protein>
    <submittedName>
        <fullName evidence="1">Uncharacterized protein</fullName>
    </submittedName>
</protein>
<sequence>MAKRYPTDQRRRDLAAIHAAKRDLAMSDDTYRDILWAVARVKSSADLDQAGRSKVLDHLRACGWKPVKKANEWKFIDAAAPDRQPLLRKICMVCKSMGVGKAYAEGAAHRQTGIERKLEMMDEGQLWLLAGVLERTRKSKEQAK</sequence>
<dbReference type="OrthoDB" id="5460653at2"/>
<keyword evidence="2" id="KW-1185">Reference proteome</keyword>
<evidence type="ECO:0000313" key="2">
    <source>
        <dbReference type="Proteomes" id="UP000001625"/>
    </source>
</evidence>
<proteinExistence type="predicted"/>
<dbReference type="KEGG" id="slt:Slit_0212"/>
<evidence type="ECO:0000313" key="1">
    <source>
        <dbReference type="EMBL" id="ADE10454.1"/>
    </source>
</evidence>
<name>D5CUB9_SIDLE</name>
<gene>
    <name evidence="1" type="ordered locus">Slit_0212</name>
</gene>
<organism evidence="1 2">
    <name type="scientific">Sideroxydans lithotrophicus (strain ES-1)</name>
    <dbReference type="NCBI Taxonomy" id="580332"/>
    <lineage>
        <taxon>Bacteria</taxon>
        <taxon>Pseudomonadati</taxon>
        <taxon>Pseudomonadota</taxon>
        <taxon>Betaproteobacteria</taxon>
        <taxon>Nitrosomonadales</taxon>
        <taxon>Gallionellaceae</taxon>
        <taxon>Sideroxydans</taxon>
    </lineage>
</organism>
<dbReference type="HOGENOM" id="CLU_107084_2_0_4"/>
<dbReference type="STRING" id="580332.Slit_0212"/>
<dbReference type="Pfam" id="PF06252">
    <property type="entry name" value="GemA"/>
    <property type="match status" value="1"/>
</dbReference>
<accession>D5CUB9</accession>
<dbReference type="EMBL" id="CP001965">
    <property type="protein sequence ID" value="ADE10454.1"/>
    <property type="molecule type" value="Genomic_DNA"/>
</dbReference>
<dbReference type="AlphaFoldDB" id="D5CUB9"/>
<dbReference type="eggNOG" id="COG4382">
    <property type="taxonomic scope" value="Bacteria"/>
</dbReference>
<dbReference type="InterPro" id="IPR009363">
    <property type="entry name" value="Phage_Mu_Gp16"/>
</dbReference>
<dbReference type="Proteomes" id="UP000001625">
    <property type="component" value="Chromosome"/>
</dbReference>
<dbReference type="RefSeq" id="WP_013028353.1">
    <property type="nucleotide sequence ID" value="NC_013959.1"/>
</dbReference>